<evidence type="ECO:0000313" key="10">
    <source>
        <dbReference type="EMBL" id="KAK9737951.1"/>
    </source>
</evidence>
<keyword evidence="3" id="KW-0677">Repeat</keyword>
<evidence type="ECO:0000256" key="6">
    <source>
        <dbReference type="ARBA" id="ARBA00023242"/>
    </source>
</evidence>
<keyword evidence="5" id="KW-0862">Zinc</keyword>
<evidence type="ECO:0000256" key="3">
    <source>
        <dbReference type="ARBA" id="ARBA00022737"/>
    </source>
</evidence>
<name>A0AAW1LVA1_POPJA</name>
<dbReference type="GO" id="GO:0005634">
    <property type="term" value="C:nucleus"/>
    <property type="evidence" value="ECO:0007669"/>
    <property type="project" value="UniProtKB-SubCell"/>
</dbReference>
<dbReference type="EMBL" id="JASPKY010000093">
    <property type="protein sequence ID" value="KAK9737951.1"/>
    <property type="molecule type" value="Genomic_DNA"/>
</dbReference>
<dbReference type="GO" id="GO:0000981">
    <property type="term" value="F:DNA-binding transcription factor activity, RNA polymerase II-specific"/>
    <property type="evidence" value="ECO:0007669"/>
    <property type="project" value="TreeGrafter"/>
</dbReference>
<dbReference type="SUPFAM" id="SSF57667">
    <property type="entry name" value="beta-beta-alpha zinc fingers"/>
    <property type="match status" value="3"/>
</dbReference>
<feature type="compositionally biased region" description="Polar residues" evidence="8">
    <location>
        <begin position="473"/>
        <end position="484"/>
    </location>
</feature>
<dbReference type="InterPro" id="IPR013087">
    <property type="entry name" value="Znf_C2H2_type"/>
</dbReference>
<proteinExistence type="predicted"/>
<protein>
    <submittedName>
        <fullName evidence="10">Zinc finger, C2H2 type</fullName>
    </submittedName>
</protein>
<evidence type="ECO:0000256" key="8">
    <source>
        <dbReference type="SAM" id="MobiDB-lite"/>
    </source>
</evidence>
<dbReference type="Pfam" id="PF00096">
    <property type="entry name" value="zf-C2H2"/>
    <property type="match status" value="3"/>
</dbReference>
<feature type="domain" description="C2H2-type" evidence="9">
    <location>
        <begin position="271"/>
        <end position="300"/>
    </location>
</feature>
<evidence type="ECO:0000256" key="7">
    <source>
        <dbReference type="PROSITE-ProRule" id="PRU00042"/>
    </source>
</evidence>
<evidence type="ECO:0000259" key="9">
    <source>
        <dbReference type="PROSITE" id="PS50157"/>
    </source>
</evidence>
<dbReference type="PANTHER" id="PTHR14196">
    <property type="entry name" value="ODD-SKIPPED - RELATED"/>
    <property type="match status" value="1"/>
</dbReference>
<organism evidence="10 11">
    <name type="scientific">Popillia japonica</name>
    <name type="common">Japanese beetle</name>
    <dbReference type="NCBI Taxonomy" id="7064"/>
    <lineage>
        <taxon>Eukaryota</taxon>
        <taxon>Metazoa</taxon>
        <taxon>Ecdysozoa</taxon>
        <taxon>Arthropoda</taxon>
        <taxon>Hexapoda</taxon>
        <taxon>Insecta</taxon>
        <taxon>Pterygota</taxon>
        <taxon>Neoptera</taxon>
        <taxon>Endopterygota</taxon>
        <taxon>Coleoptera</taxon>
        <taxon>Polyphaga</taxon>
        <taxon>Scarabaeiformia</taxon>
        <taxon>Scarabaeidae</taxon>
        <taxon>Rutelinae</taxon>
        <taxon>Popillia</taxon>
    </lineage>
</organism>
<dbReference type="PROSITE" id="PS00028">
    <property type="entry name" value="ZINC_FINGER_C2H2_1"/>
    <property type="match status" value="6"/>
</dbReference>
<dbReference type="FunFam" id="3.30.160.60:FF:000446">
    <property type="entry name" value="Zinc finger protein"/>
    <property type="match status" value="1"/>
</dbReference>
<dbReference type="FunFam" id="3.30.160.60:FF:000512">
    <property type="entry name" value="zinc finger protein 197 isoform X1"/>
    <property type="match status" value="1"/>
</dbReference>
<dbReference type="AlphaFoldDB" id="A0AAW1LVA1"/>
<feature type="domain" description="C2H2-type" evidence="9">
    <location>
        <begin position="243"/>
        <end position="270"/>
    </location>
</feature>
<dbReference type="InterPro" id="IPR050717">
    <property type="entry name" value="C2H2-ZF_Transcription_Reg"/>
</dbReference>
<evidence type="ECO:0000313" key="11">
    <source>
        <dbReference type="Proteomes" id="UP001458880"/>
    </source>
</evidence>
<keyword evidence="6" id="KW-0539">Nucleus</keyword>
<comment type="subcellular location">
    <subcellularLocation>
        <location evidence="1">Nucleus</location>
    </subcellularLocation>
</comment>
<dbReference type="GO" id="GO:0008270">
    <property type="term" value="F:zinc ion binding"/>
    <property type="evidence" value="ECO:0007669"/>
    <property type="project" value="UniProtKB-KW"/>
</dbReference>
<keyword evidence="11" id="KW-1185">Reference proteome</keyword>
<feature type="compositionally biased region" description="Basic and acidic residues" evidence="8">
    <location>
        <begin position="460"/>
        <end position="471"/>
    </location>
</feature>
<dbReference type="FunFam" id="3.30.160.60:FF:001049">
    <property type="entry name" value="zinc finger protein 319"/>
    <property type="match status" value="1"/>
</dbReference>
<feature type="domain" description="C2H2-type" evidence="9">
    <location>
        <begin position="215"/>
        <end position="242"/>
    </location>
</feature>
<evidence type="ECO:0000256" key="1">
    <source>
        <dbReference type="ARBA" id="ARBA00004123"/>
    </source>
</evidence>
<evidence type="ECO:0000256" key="4">
    <source>
        <dbReference type="ARBA" id="ARBA00022771"/>
    </source>
</evidence>
<dbReference type="Proteomes" id="UP001458880">
    <property type="component" value="Unassembled WGS sequence"/>
</dbReference>
<accession>A0AAW1LVA1</accession>
<gene>
    <name evidence="10" type="ORF">QE152_g10306</name>
</gene>
<evidence type="ECO:0000256" key="2">
    <source>
        <dbReference type="ARBA" id="ARBA00022723"/>
    </source>
</evidence>
<feature type="region of interest" description="Disordered" evidence="8">
    <location>
        <begin position="459"/>
        <end position="484"/>
    </location>
</feature>
<dbReference type="Gene3D" id="3.30.160.60">
    <property type="entry name" value="Classic Zinc Finger"/>
    <property type="match status" value="5"/>
</dbReference>
<dbReference type="FunFam" id="3.30.160.60:FF:000295">
    <property type="entry name" value="zinc finger protein 19"/>
    <property type="match status" value="1"/>
</dbReference>
<feature type="domain" description="C2H2-type" evidence="9">
    <location>
        <begin position="159"/>
        <end position="186"/>
    </location>
</feature>
<feature type="domain" description="C2H2-type" evidence="9">
    <location>
        <begin position="302"/>
        <end position="325"/>
    </location>
</feature>
<dbReference type="Pfam" id="PF13912">
    <property type="entry name" value="zf-C2H2_6"/>
    <property type="match status" value="1"/>
</dbReference>
<comment type="caution">
    <text evidence="10">The sequence shown here is derived from an EMBL/GenBank/DDBJ whole genome shotgun (WGS) entry which is preliminary data.</text>
</comment>
<keyword evidence="2" id="KW-0479">Metal-binding</keyword>
<dbReference type="GO" id="GO:0000977">
    <property type="term" value="F:RNA polymerase II transcription regulatory region sequence-specific DNA binding"/>
    <property type="evidence" value="ECO:0007669"/>
    <property type="project" value="TreeGrafter"/>
</dbReference>
<sequence length="678" mass="75698">MAENQFSITDIDFDNLEAVAQTKSNGSFRQPIIKEEIVKDDDILLFTPAEMEEFSNANANEFEIVDNIGNTVTIPENSSFNIPFSDEQLNQLINTNNFNPKINFDLYNKLNQLINTNNFNPKINFDLYNNKNVSSVKTDGNLSHFVKYKVQDGKHTKVWQCGICGKEFGHQYILMRHLPTHTDERKFQCNVCGKAFRQMSTLSQHRAIHSAERPYICEICQKTFNRVSTLISHRKTHTGHKPHRCHLCNKAFHQKGNLRNHIFTHTNERPYKCDVCSKGFNQMSNLMCHKLKAHQRADKPRYTCQSCGKEFQKRMGLRNHEQYEHGDMNGPGTSNGAPRIRYTNGVLVDPINTAAMQHALATNQTPFALLRPLNGIPVLVRVLAAGDKQMLVPATAEDLKKHVPATAEDLKKHGQITITPKEENEGKPVLVRVLAAGDKQMLVPATAEDLKKHGQITITPKEENEGNKAEVEQGNTAENGKPTGSTVQIKIPVVATVIQRCGKDGNMCMDVESPGPSSGGLVQDSYLVNAPEPQVTDTQKTTETQVVPEVSTASEISNQVNPTMSSQSANPIEYFDLTESDTEKTNLTESDTEKTKELHQSFSFGTDVFGSNLQFDGEVIDLEGNQENINNVNIYTEGMFDMQAGDSATHVFEILDKPTALICIFPGIGIHNSIIQNL</sequence>
<dbReference type="PANTHER" id="PTHR14196:SF12">
    <property type="entry name" value="ZINC FINGER PROTEIN 208-LIKE"/>
    <property type="match status" value="1"/>
</dbReference>
<dbReference type="PROSITE" id="PS50157">
    <property type="entry name" value="ZINC_FINGER_C2H2_2"/>
    <property type="match status" value="6"/>
</dbReference>
<evidence type="ECO:0000256" key="5">
    <source>
        <dbReference type="ARBA" id="ARBA00022833"/>
    </source>
</evidence>
<dbReference type="InterPro" id="IPR036236">
    <property type="entry name" value="Znf_C2H2_sf"/>
</dbReference>
<reference evidence="10 11" key="1">
    <citation type="journal article" date="2024" name="BMC Genomics">
        <title>De novo assembly and annotation of Popillia japonica's genome with initial clues to its potential as an invasive pest.</title>
        <authorList>
            <person name="Cucini C."/>
            <person name="Boschi S."/>
            <person name="Funari R."/>
            <person name="Cardaioli E."/>
            <person name="Iannotti N."/>
            <person name="Marturano G."/>
            <person name="Paoli F."/>
            <person name="Bruttini M."/>
            <person name="Carapelli A."/>
            <person name="Frati F."/>
            <person name="Nardi F."/>
        </authorList>
    </citation>
    <scope>NUCLEOTIDE SEQUENCE [LARGE SCALE GENOMIC DNA]</scope>
    <source>
        <strain evidence="10">DMR45628</strain>
    </source>
</reference>
<feature type="domain" description="C2H2-type" evidence="9">
    <location>
        <begin position="187"/>
        <end position="214"/>
    </location>
</feature>
<keyword evidence="4 7" id="KW-0863">Zinc-finger</keyword>
<dbReference type="SMART" id="SM00355">
    <property type="entry name" value="ZnF_C2H2"/>
    <property type="match status" value="6"/>
</dbReference>